<comment type="caution">
    <text evidence="2">The sequence shown here is derived from an EMBL/GenBank/DDBJ whole genome shotgun (WGS) entry which is preliminary data.</text>
</comment>
<name>A0ABS8WNN7_DATST</name>
<evidence type="ECO:0000313" key="3">
    <source>
        <dbReference type="Proteomes" id="UP000823775"/>
    </source>
</evidence>
<evidence type="ECO:0000256" key="1">
    <source>
        <dbReference type="SAM" id="MobiDB-lite"/>
    </source>
</evidence>
<evidence type="ECO:0000313" key="2">
    <source>
        <dbReference type="EMBL" id="MCE3051472.1"/>
    </source>
</evidence>
<feature type="region of interest" description="Disordered" evidence="1">
    <location>
        <begin position="1"/>
        <end position="20"/>
    </location>
</feature>
<dbReference type="Proteomes" id="UP000823775">
    <property type="component" value="Unassembled WGS sequence"/>
</dbReference>
<reference evidence="2 3" key="1">
    <citation type="journal article" date="2021" name="BMC Genomics">
        <title>Datura genome reveals duplications of psychoactive alkaloid biosynthetic genes and high mutation rate following tissue culture.</title>
        <authorList>
            <person name="Rajewski A."/>
            <person name="Carter-House D."/>
            <person name="Stajich J."/>
            <person name="Litt A."/>
        </authorList>
    </citation>
    <scope>NUCLEOTIDE SEQUENCE [LARGE SCALE GENOMIC DNA]</scope>
    <source>
        <strain evidence="2">AR-01</strain>
    </source>
</reference>
<dbReference type="EMBL" id="JACEIK010008608">
    <property type="protein sequence ID" value="MCE3051472.1"/>
    <property type="molecule type" value="Genomic_DNA"/>
</dbReference>
<organism evidence="2 3">
    <name type="scientific">Datura stramonium</name>
    <name type="common">Jimsonweed</name>
    <name type="synonym">Common thornapple</name>
    <dbReference type="NCBI Taxonomy" id="4076"/>
    <lineage>
        <taxon>Eukaryota</taxon>
        <taxon>Viridiplantae</taxon>
        <taxon>Streptophyta</taxon>
        <taxon>Embryophyta</taxon>
        <taxon>Tracheophyta</taxon>
        <taxon>Spermatophyta</taxon>
        <taxon>Magnoliopsida</taxon>
        <taxon>eudicotyledons</taxon>
        <taxon>Gunneridae</taxon>
        <taxon>Pentapetalae</taxon>
        <taxon>asterids</taxon>
        <taxon>lamiids</taxon>
        <taxon>Solanales</taxon>
        <taxon>Solanaceae</taxon>
        <taxon>Solanoideae</taxon>
        <taxon>Datureae</taxon>
        <taxon>Datura</taxon>
    </lineage>
</organism>
<gene>
    <name evidence="2" type="ORF">HAX54_049933</name>
</gene>
<feature type="non-terminal residue" evidence="2">
    <location>
        <position position="1"/>
    </location>
</feature>
<proteinExistence type="predicted"/>
<protein>
    <submittedName>
        <fullName evidence="2">Uncharacterized protein</fullName>
    </submittedName>
</protein>
<feature type="compositionally biased region" description="Low complexity" evidence="1">
    <location>
        <begin position="1"/>
        <end position="13"/>
    </location>
</feature>
<accession>A0ABS8WNN7</accession>
<sequence length="93" mass="10299">TLTLSSLTTPTTSKDSSANAQVVRASTFRGGVEHRQIITLDRCSEKALNRVCMTHSSRMNPCWVEARLSTHSQSQPPLRIEREADIGAKVLDF</sequence>
<keyword evidence="3" id="KW-1185">Reference proteome</keyword>